<organism evidence="1">
    <name type="scientific">viral metagenome</name>
    <dbReference type="NCBI Taxonomy" id="1070528"/>
    <lineage>
        <taxon>unclassified sequences</taxon>
        <taxon>metagenomes</taxon>
        <taxon>organismal metagenomes</taxon>
    </lineage>
</organism>
<name>A0A6M3K9E7_9ZZZZ</name>
<proteinExistence type="predicted"/>
<gene>
    <name evidence="1" type="ORF">MM415A01070_0016</name>
</gene>
<dbReference type="EMBL" id="MT142337">
    <property type="protein sequence ID" value="QJA78449.1"/>
    <property type="molecule type" value="Genomic_DNA"/>
</dbReference>
<dbReference type="AlphaFoldDB" id="A0A6M3K9E7"/>
<sequence length="52" mass="6100">MAIVKEEHCEQEFCPRCNEFVEIETYLDATGLNNRCVECYADTENRKGEIVR</sequence>
<protein>
    <submittedName>
        <fullName evidence="1">Uncharacterized protein</fullName>
    </submittedName>
</protein>
<accession>A0A6M3K9E7</accession>
<reference evidence="1" key="1">
    <citation type="submission" date="2020-03" db="EMBL/GenBank/DDBJ databases">
        <title>The deep terrestrial virosphere.</title>
        <authorList>
            <person name="Holmfeldt K."/>
            <person name="Nilsson E."/>
            <person name="Simone D."/>
            <person name="Lopez-Fernandez M."/>
            <person name="Wu X."/>
            <person name="de Brujin I."/>
            <person name="Lundin D."/>
            <person name="Andersson A."/>
            <person name="Bertilsson S."/>
            <person name="Dopson M."/>
        </authorList>
    </citation>
    <scope>NUCLEOTIDE SEQUENCE</scope>
    <source>
        <strain evidence="1">MM415A01070</strain>
    </source>
</reference>
<evidence type="ECO:0000313" key="1">
    <source>
        <dbReference type="EMBL" id="QJA78449.1"/>
    </source>
</evidence>